<feature type="transmembrane region" description="Helical" evidence="1">
    <location>
        <begin position="320"/>
        <end position="341"/>
    </location>
</feature>
<feature type="transmembrane region" description="Helical" evidence="1">
    <location>
        <begin position="403"/>
        <end position="424"/>
    </location>
</feature>
<reference evidence="2 3" key="1">
    <citation type="journal article" date="2009" name="Proc. Natl. Acad. Sci. U.S.A.">
        <title>Biogeography of the Sulfolobus islandicus pan-genome.</title>
        <authorList>
            <person name="Reno M.L."/>
            <person name="Held N.L."/>
            <person name="Fields C.J."/>
            <person name="Burke P.V."/>
            <person name="Whitaker R.J."/>
        </authorList>
    </citation>
    <scope>NUCLEOTIDE SEQUENCE [LARGE SCALE GENOMIC DNA]</scope>
    <source>
        <strain evidence="3">Y.G.57.14 / Yellowstone #1</strain>
    </source>
</reference>
<feature type="transmembrane region" description="Helical" evidence="1">
    <location>
        <begin position="430"/>
        <end position="454"/>
    </location>
</feature>
<gene>
    <name evidence="2" type="ordered locus">YG5714_1638</name>
</gene>
<feature type="transmembrane region" description="Helical" evidence="1">
    <location>
        <begin position="211"/>
        <end position="230"/>
    </location>
</feature>
<feature type="transmembrane region" description="Helical" evidence="1">
    <location>
        <begin position="361"/>
        <end position="394"/>
    </location>
</feature>
<dbReference type="KEGG" id="siy:YG5714_1638"/>
<feature type="transmembrane region" description="Helical" evidence="1">
    <location>
        <begin position="251"/>
        <end position="270"/>
    </location>
</feature>
<feature type="transmembrane region" description="Helical" evidence="1">
    <location>
        <begin position="70"/>
        <end position="88"/>
    </location>
</feature>
<organism evidence="2 3">
    <name type="scientific">Saccharolobus islandicus (strain Y.G.57.14 / Yellowstone #1)</name>
    <name type="common">Sulfolobus islandicus</name>
    <dbReference type="NCBI Taxonomy" id="439386"/>
    <lineage>
        <taxon>Archaea</taxon>
        <taxon>Thermoproteota</taxon>
        <taxon>Thermoprotei</taxon>
        <taxon>Sulfolobales</taxon>
        <taxon>Sulfolobaceae</taxon>
        <taxon>Saccharolobus</taxon>
    </lineage>
</organism>
<evidence type="ECO:0000256" key="1">
    <source>
        <dbReference type="SAM" id="Phobius"/>
    </source>
</evidence>
<dbReference type="GeneID" id="7806151"/>
<dbReference type="HOGENOM" id="CLU_578240_0_0_2"/>
<name>C3N6Q4_SACI7</name>
<evidence type="ECO:0000313" key="2">
    <source>
        <dbReference type="EMBL" id="ACP45898.1"/>
    </source>
</evidence>
<keyword evidence="1" id="KW-1133">Transmembrane helix</keyword>
<dbReference type="RefSeq" id="WP_012716272.1">
    <property type="nucleotide sequence ID" value="NC_012622.1"/>
</dbReference>
<evidence type="ECO:0000313" key="3">
    <source>
        <dbReference type="Proteomes" id="UP000002308"/>
    </source>
</evidence>
<dbReference type="Proteomes" id="UP000002308">
    <property type="component" value="Chromosome"/>
</dbReference>
<proteinExistence type="predicted"/>
<protein>
    <submittedName>
        <fullName evidence="2">Uncharacterized protein</fullName>
    </submittedName>
</protein>
<keyword evidence="1" id="KW-0812">Transmembrane</keyword>
<feature type="transmembrane region" description="Helical" evidence="1">
    <location>
        <begin position="290"/>
        <end position="313"/>
    </location>
</feature>
<sequence>MRKALTIFIIILLMPSLLSGIGNLVVFAQGGGGGGGSPGGLGQFIATLQTLIPAALILLAILANRYDQRYALVLFAAAMASAIFLAAAGQTPISSYSPGNEYFKQLTISGSQTIYVGDTGTWTISGASNPQWYIMNSSNGVKVASGSGTTVTWTANSPGKYIIVATCISSNSSGTIYGYGSFIFNSQYPPSPLGWITGAITSALKGLINDLVGGFGVIGSFFSSSIIPINELVYSPSPTACVDIIYTKIETFMTGLAMLLIAASIAYNALRGFYSDLVDLAGDVLYKLGVWALFTTSGITIYSYASGFINFLIKTTIGSLINAMAGEMFTSVVTYWALFALDNVIPFGFARALGPYADDVLMFYLVFVALAFVRYAALLAAVSLIPLASTLWLFEWTRPISGIIVDLIVGLMMAGVISGVTFAILQEIGIGLVIFLAGPIIGGVELAVSLFLTFTSIKPHQHLPGAVRSSIDVRENR</sequence>
<dbReference type="EMBL" id="CP001403">
    <property type="protein sequence ID" value="ACP45898.1"/>
    <property type="molecule type" value="Genomic_DNA"/>
</dbReference>
<feature type="transmembrane region" description="Helical" evidence="1">
    <location>
        <begin position="44"/>
        <end position="63"/>
    </location>
</feature>
<dbReference type="AlphaFoldDB" id="C3N6Q4"/>
<keyword evidence="1" id="KW-0472">Membrane</keyword>
<accession>C3N6Q4</accession>